<dbReference type="FunFam" id="3.30.160.60:FF:000100">
    <property type="entry name" value="Zinc finger 45-like"/>
    <property type="match status" value="1"/>
</dbReference>
<keyword evidence="2" id="KW-0677">Repeat</keyword>
<dbReference type="Gene3D" id="3.30.160.60">
    <property type="entry name" value="Classic Zinc Finger"/>
    <property type="match status" value="1"/>
</dbReference>
<evidence type="ECO:0000256" key="1">
    <source>
        <dbReference type="ARBA" id="ARBA00022723"/>
    </source>
</evidence>
<name>A0AAV5UAR8_9BILA</name>
<dbReference type="InterPro" id="IPR036236">
    <property type="entry name" value="Znf_C2H2_sf"/>
</dbReference>
<keyword evidence="1" id="KW-0479">Metal-binding</keyword>
<keyword evidence="4" id="KW-0862">Zinc</keyword>
<gene>
    <name evidence="7" type="ORF">PENTCL1PPCAC_25927</name>
</gene>
<dbReference type="PROSITE" id="PS50157">
    <property type="entry name" value="ZINC_FINGER_C2H2_2"/>
    <property type="match status" value="1"/>
</dbReference>
<evidence type="ECO:0000256" key="4">
    <source>
        <dbReference type="ARBA" id="ARBA00022833"/>
    </source>
</evidence>
<accession>A0AAV5UAR8</accession>
<dbReference type="Pfam" id="PF00096">
    <property type="entry name" value="zf-C2H2"/>
    <property type="match status" value="1"/>
</dbReference>
<reference evidence="7" key="1">
    <citation type="submission" date="2023-10" db="EMBL/GenBank/DDBJ databases">
        <title>Genome assembly of Pristionchus species.</title>
        <authorList>
            <person name="Yoshida K."/>
            <person name="Sommer R.J."/>
        </authorList>
    </citation>
    <scope>NUCLEOTIDE SEQUENCE</scope>
    <source>
        <strain evidence="7">RS0144</strain>
    </source>
</reference>
<protein>
    <recommendedName>
        <fullName evidence="6">C2H2-type domain-containing protein</fullName>
    </recommendedName>
</protein>
<evidence type="ECO:0000313" key="7">
    <source>
        <dbReference type="EMBL" id="GMT03753.1"/>
    </source>
</evidence>
<evidence type="ECO:0000259" key="6">
    <source>
        <dbReference type="PROSITE" id="PS50157"/>
    </source>
</evidence>
<evidence type="ECO:0000256" key="5">
    <source>
        <dbReference type="PROSITE-ProRule" id="PRU00042"/>
    </source>
</evidence>
<proteinExistence type="predicted"/>
<comment type="caution">
    <text evidence="7">The sequence shown here is derived from an EMBL/GenBank/DDBJ whole genome shotgun (WGS) entry which is preliminary data.</text>
</comment>
<evidence type="ECO:0000256" key="2">
    <source>
        <dbReference type="ARBA" id="ARBA00022737"/>
    </source>
</evidence>
<sequence>TDPLRQYVFGISESIELMIKDIAERRENQHIVEQDHFSTSQANDMNFDPNVTLPQADGFVVKEEEETIRPVGDVTERSEGGIARAEMVAAVVEKDEPLEEFNEEPGTSEQSYLKRRRISHKSDLIYKKEENGGGFTAGFRCKTCGKVFGYSSHLTSHILTHTGTDVWRFVIKKLHLNQQKSLLFQAHVHTSALIATIVSLHRRI</sequence>
<feature type="non-terminal residue" evidence="7">
    <location>
        <position position="1"/>
    </location>
</feature>
<dbReference type="EMBL" id="BTSX01000006">
    <property type="protein sequence ID" value="GMT03753.1"/>
    <property type="molecule type" value="Genomic_DNA"/>
</dbReference>
<keyword evidence="8" id="KW-1185">Reference proteome</keyword>
<evidence type="ECO:0000313" key="8">
    <source>
        <dbReference type="Proteomes" id="UP001432027"/>
    </source>
</evidence>
<dbReference type="SUPFAM" id="SSF57667">
    <property type="entry name" value="beta-beta-alpha zinc fingers"/>
    <property type="match status" value="1"/>
</dbReference>
<dbReference type="Proteomes" id="UP001432027">
    <property type="component" value="Unassembled WGS sequence"/>
</dbReference>
<dbReference type="SMART" id="SM00355">
    <property type="entry name" value="ZnF_C2H2"/>
    <property type="match status" value="1"/>
</dbReference>
<dbReference type="PROSITE" id="PS00028">
    <property type="entry name" value="ZINC_FINGER_C2H2_1"/>
    <property type="match status" value="1"/>
</dbReference>
<dbReference type="AlphaFoldDB" id="A0AAV5UAR8"/>
<dbReference type="GO" id="GO:0008270">
    <property type="term" value="F:zinc ion binding"/>
    <property type="evidence" value="ECO:0007669"/>
    <property type="project" value="UniProtKB-KW"/>
</dbReference>
<evidence type="ECO:0000256" key="3">
    <source>
        <dbReference type="ARBA" id="ARBA00022771"/>
    </source>
</evidence>
<keyword evidence="3 5" id="KW-0863">Zinc-finger</keyword>
<dbReference type="InterPro" id="IPR013087">
    <property type="entry name" value="Znf_C2H2_type"/>
</dbReference>
<feature type="domain" description="C2H2-type" evidence="6">
    <location>
        <begin position="139"/>
        <end position="166"/>
    </location>
</feature>
<organism evidence="7 8">
    <name type="scientific">Pristionchus entomophagus</name>
    <dbReference type="NCBI Taxonomy" id="358040"/>
    <lineage>
        <taxon>Eukaryota</taxon>
        <taxon>Metazoa</taxon>
        <taxon>Ecdysozoa</taxon>
        <taxon>Nematoda</taxon>
        <taxon>Chromadorea</taxon>
        <taxon>Rhabditida</taxon>
        <taxon>Rhabditina</taxon>
        <taxon>Diplogasteromorpha</taxon>
        <taxon>Diplogasteroidea</taxon>
        <taxon>Neodiplogasteridae</taxon>
        <taxon>Pristionchus</taxon>
    </lineage>
</organism>